<organism evidence="2 3">
    <name type="scientific">Sutterella wadsworthensis HGA0223</name>
    <dbReference type="NCBI Taxonomy" id="1203554"/>
    <lineage>
        <taxon>Bacteria</taxon>
        <taxon>Pseudomonadati</taxon>
        <taxon>Pseudomonadota</taxon>
        <taxon>Betaproteobacteria</taxon>
        <taxon>Burkholderiales</taxon>
        <taxon>Sutterellaceae</taxon>
        <taxon>Sutterella</taxon>
    </lineage>
</organism>
<reference evidence="2 3" key="1">
    <citation type="submission" date="2013-04" db="EMBL/GenBank/DDBJ databases">
        <title>The Genome Sequence of Sutterella wadsworthensis HGA0223.</title>
        <authorList>
            <consortium name="The Broad Institute Genomics Platform"/>
            <person name="Earl A."/>
            <person name="Ward D."/>
            <person name="Feldgarden M."/>
            <person name="Gevers D."/>
            <person name="Schmidt T.M."/>
            <person name="Dover J."/>
            <person name="Dai D."/>
            <person name="Walker B."/>
            <person name="Young S."/>
            <person name="Zeng Q."/>
            <person name="Gargeya S."/>
            <person name="Fitzgerald M."/>
            <person name="Haas B."/>
            <person name="Abouelleil A."/>
            <person name="Allen A.W."/>
            <person name="Alvarado L."/>
            <person name="Arachchi H.M."/>
            <person name="Berlin A.M."/>
            <person name="Chapman S.B."/>
            <person name="Gainer-Dewar J."/>
            <person name="Goldberg J."/>
            <person name="Griggs A."/>
            <person name="Gujja S."/>
            <person name="Hansen M."/>
            <person name="Howarth C."/>
            <person name="Imamovic A."/>
            <person name="Ireland A."/>
            <person name="Larimer J."/>
            <person name="McCowan C."/>
            <person name="Murphy C."/>
            <person name="Pearson M."/>
            <person name="Poon T.W."/>
            <person name="Priest M."/>
            <person name="Roberts A."/>
            <person name="Saif S."/>
            <person name="Shea T."/>
            <person name="Sisk P."/>
            <person name="Sykes S."/>
            <person name="Wortman J."/>
            <person name="Nusbaum C."/>
            <person name="Birren B."/>
        </authorList>
    </citation>
    <scope>NUCLEOTIDE SEQUENCE [LARGE SCALE GENOMIC DNA]</scope>
    <source>
        <strain evidence="2 3">HGA0223</strain>
    </source>
</reference>
<comment type="caution">
    <text evidence="2">The sequence shown here is derived from an EMBL/GenBank/DDBJ whole genome shotgun (WGS) entry which is preliminary data.</text>
</comment>
<dbReference type="PANTHER" id="PTHR43201">
    <property type="entry name" value="ACYL-COA SYNTHETASE"/>
    <property type="match status" value="1"/>
</dbReference>
<feature type="domain" description="AMP-dependent synthetase/ligase" evidence="1">
    <location>
        <begin position="59"/>
        <end position="214"/>
    </location>
</feature>
<proteinExistence type="predicted"/>
<dbReference type="AlphaFoldDB" id="S3BZH0"/>
<keyword evidence="3" id="KW-1185">Reference proteome</keyword>
<dbReference type="PANTHER" id="PTHR43201:SF32">
    <property type="entry name" value="2-SUCCINYLBENZOATE--COA LIGASE, CHLOROPLASTIC_PEROXISOMAL"/>
    <property type="match status" value="1"/>
</dbReference>
<dbReference type="Proteomes" id="UP000014400">
    <property type="component" value="Unassembled WGS sequence"/>
</dbReference>
<dbReference type="InterPro" id="IPR042099">
    <property type="entry name" value="ANL_N_sf"/>
</dbReference>
<dbReference type="Gene3D" id="3.40.50.12780">
    <property type="entry name" value="N-terminal domain of ligase-like"/>
    <property type="match status" value="1"/>
</dbReference>
<dbReference type="GO" id="GO:0006631">
    <property type="term" value="P:fatty acid metabolic process"/>
    <property type="evidence" value="ECO:0007669"/>
    <property type="project" value="TreeGrafter"/>
</dbReference>
<dbReference type="EMBL" id="ATCF01000016">
    <property type="protein sequence ID" value="EPD99462.1"/>
    <property type="molecule type" value="Genomic_DNA"/>
</dbReference>
<gene>
    <name evidence="2" type="ORF">HMPREF1476_01141</name>
</gene>
<sequence length="408" mass="43286">MKTDEAGIVISGRSWSASDFVRADGTPGPWTSKALEADPLSFEAELGRFLTEFFSPGAAVTVHTSGSTGAPKAFAAEKSRMRASARATIAFLGLKPGCTNLLAMPLRFIAGKMVVVRSVECGLNLIPVEPCANPFLEHREAVDLCALTPMQAATVLANPATSRFLLESRAVILGGGPVDEELTAKLQSAQGAVYASYGMTETLSHVALRRLNGPTADAGFRALPGVTISLSALNTLQIEAPAVAAQTLITHDRARFNPDGTFSLIGRLDNVINTGAVKIQIEEVEAKLKPFISGRFAVSARKSRLFGEEVVLVLEGAPALLSALDFSRMRQALGRFERPHWVICTSELPLTGSGKPDRPAIRKAAETLFAEPWTALEAGAASNIIGSRWDSFSTGQSLAKPAERQAAS</sequence>
<dbReference type="InterPro" id="IPR045851">
    <property type="entry name" value="AMP-bd_C_sf"/>
</dbReference>
<dbReference type="RefSeq" id="WP_016474424.1">
    <property type="nucleotide sequence ID" value="NZ_KE150480.1"/>
</dbReference>
<evidence type="ECO:0000313" key="2">
    <source>
        <dbReference type="EMBL" id="EPD99462.1"/>
    </source>
</evidence>
<name>S3BZH0_9BURK</name>
<evidence type="ECO:0000259" key="1">
    <source>
        <dbReference type="Pfam" id="PF00501"/>
    </source>
</evidence>
<evidence type="ECO:0000313" key="3">
    <source>
        <dbReference type="Proteomes" id="UP000014400"/>
    </source>
</evidence>
<dbReference type="Gene3D" id="3.30.300.30">
    <property type="match status" value="1"/>
</dbReference>
<dbReference type="STRING" id="1203554.HMPREF1476_01141"/>
<accession>S3BZH0</accession>
<dbReference type="eggNOG" id="COG0318">
    <property type="taxonomic scope" value="Bacteria"/>
</dbReference>
<dbReference type="PATRIC" id="fig|1203554.3.peg.1180"/>
<dbReference type="HOGENOM" id="CLU_062005_0_0_4"/>
<dbReference type="SUPFAM" id="SSF56801">
    <property type="entry name" value="Acetyl-CoA synthetase-like"/>
    <property type="match status" value="1"/>
</dbReference>
<dbReference type="GO" id="GO:0031956">
    <property type="term" value="F:medium-chain fatty acid-CoA ligase activity"/>
    <property type="evidence" value="ECO:0007669"/>
    <property type="project" value="TreeGrafter"/>
</dbReference>
<dbReference type="Pfam" id="PF00501">
    <property type="entry name" value="AMP-binding"/>
    <property type="match status" value="1"/>
</dbReference>
<dbReference type="InterPro" id="IPR000873">
    <property type="entry name" value="AMP-dep_synth/lig_dom"/>
</dbReference>
<protein>
    <recommendedName>
        <fullName evidence="1">AMP-dependent synthetase/ligase domain-containing protein</fullName>
    </recommendedName>
</protein>